<dbReference type="EMBL" id="JBBWWR010000012">
    <property type="protein sequence ID" value="KAK8958143.1"/>
    <property type="molecule type" value="Genomic_DNA"/>
</dbReference>
<organism evidence="1 2">
    <name type="scientific">Platanthera guangdongensis</name>
    <dbReference type="NCBI Taxonomy" id="2320717"/>
    <lineage>
        <taxon>Eukaryota</taxon>
        <taxon>Viridiplantae</taxon>
        <taxon>Streptophyta</taxon>
        <taxon>Embryophyta</taxon>
        <taxon>Tracheophyta</taxon>
        <taxon>Spermatophyta</taxon>
        <taxon>Magnoliopsida</taxon>
        <taxon>Liliopsida</taxon>
        <taxon>Asparagales</taxon>
        <taxon>Orchidaceae</taxon>
        <taxon>Orchidoideae</taxon>
        <taxon>Orchideae</taxon>
        <taxon>Orchidinae</taxon>
        <taxon>Platanthera</taxon>
    </lineage>
</organism>
<reference evidence="1 2" key="1">
    <citation type="journal article" date="2022" name="Nat. Plants">
        <title>Genomes of leafy and leafless Platanthera orchids illuminate the evolution of mycoheterotrophy.</title>
        <authorList>
            <person name="Li M.H."/>
            <person name="Liu K.W."/>
            <person name="Li Z."/>
            <person name="Lu H.C."/>
            <person name="Ye Q.L."/>
            <person name="Zhang D."/>
            <person name="Wang J.Y."/>
            <person name="Li Y.F."/>
            <person name="Zhong Z.M."/>
            <person name="Liu X."/>
            <person name="Yu X."/>
            <person name="Liu D.K."/>
            <person name="Tu X.D."/>
            <person name="Liu B."/>
            <person name="Hao Y."/>
            <person name="Liao X.Y."/>
            <person name="Jiang Y.T."/>
            <person name="Sun W.H."/>
            <person name="Chen J."/>
            <person name="Chen Y.Q."/>
            <person name="Ai Y."/>
            <person name="Zhai J.W."/>
            <person name="Wu S.S."/>
            <person name="Zhou Z."/>
            <person name="Hsiao Y.Y."/>
            <person name="Wu W.L."/>
            <person name="Chen Y.Y."/>
            <person name="Lin Y.F."/>
            <person name="Hsu J.L."/>
            <person name="Li C.Y."/>
            <person name="Wang Z.W."/>
            <person name="Zhao X."/>
            <person name="Zhong W.Y."/>
            <person name="Ma X.K."/>
            <person name="Ma L."/>
            <person name="Huang J."/>
            <person name="Chen G.Z."/>
            <person name="Huang M.Z."/>
            <person name="Huang L."/>
            <person name="Peng D.H."/>
            <person name="Luo Y.B."/>
            <person name="Zou S.Q."/>
            <person name="Chen S.P."/>
            <person name="Lan S."/>
            <person name="Tsai W.C."/>
            <person name="Van de Peer Y."/>
            <person name="Liu Z.J."/>
        </authorList>
    </citation>
    <scope>NUCLEOTIDE SEQUENCE [LARGE SCALE GENOMIC DNA]</scope>
    <source>
        <strain evidence="1">Lor288</strain>
    </source>
</reference>
<proteinExistence type="predicted"/>
<gene>
    <name evidence="1" type="ORF">KSP40_PGU005663</name>
</gene>
<keyword evidence="2" id="KW-1185">Reference proteome</keyword>
<sequence length="60" mass="7321">MDRLGDEFGNISKRRPLQFWLLKGQSCRVSEVSNVHNRPWYHSYFQSKKERAWRRSEGYC</sequence>
<name>A0ABR2M275_9ASPA</name>
<protein>
    <recommendedName>
        <fullName evidence="3">Ycf15</fullName>
    </recommendedName>
</protein>
<accession>A0ABR2M275</accession>
<evidence type="ECO:0008006" key="3">
    <source>
        <dbReference type="Google" id="ProtNLM"/>
    </source>
</evidence>
<evidence type="ECO:0000313" key="2">
    <source>
        <dbReference type="Proteomes" id="UP001412067"/>
    </source>
</evidence>
<evidence type="ECO:0000313" key="1">
    <source>
        <dbReference type="EMBL" id="KAK8958143.1"/>
    </source>
</evidence>
<comment type="caution">
    <text evidence="1">The sequence shown here is derived from an EMBL/GenBank/DDBJ whole genome shotgun (WGS) entry which is preliminary data.</text>
</comment>
<dbReference type="Proteomes" id="UP001412067">
    <property type="component" value="Unassembled WGS sequence"/>
</dbReference>